<name>A0AAV4GBJ0_9GAST</name>
<evidence type="ECO:0000313" key="2">
    <source>
        <dbReference type="Proteomes" id="UP000762676"/>
    </source>
</evidence>
<sequence>MAKAQSEDADVKVFPTAITNLQFERTPLHNSPLTLLCDVPTGQPRPIVPKTFQCQVFEAIHNLAHPDCKSSVKLDLEKFVWHGLKKQTAQHDDLKPSPGQTILLQSAPKLSYNTGLLVWESLQIYCQIEDLSLPFLWKAIANQPGVTLHRTTSYHPQSNGLIERLHRTLKAALKARLKGPNWVDELPWVLLGLRRAPQPDLGSSSAEQVYGHPLPVPGQFIDPTFRSHRNVNDPMDMTIRRFSPVPTSNNRWHPQSAASMPQSIQNAKFVFIRRDAHRGPL</sequence>
<dbReference type="PANTHER" id="PTHR38681:SF1">
    <property type="entry name" value="RETROVIRUS-RELATED POL POLYPROTEIN FROM TRANSPOSON 412-LIKE PROTEIN"/>
    <property type="match status" value="1"/>
</dbReference>
<dbReference type="PANTHER" id="PTHR38681">
    <property type="entry name" value="RETROVIRUS-RELATED POL POLYPROTEIN FROM TRANSPOSON 412-LIKE PROTEIN-RELATED"/>
    <property type="match status" value="1"/>
</dbReference>
<evidence type="ECO:0000313" key="1">
    <source>
        <dbReference type="EMBL" id="GFR81950.1"/>
    </source>
</evidence>
<dbReference type="Gene3D" id="3.30.420.10">
    <property type="entry name" value="Ribonuclease H-like superfamily/Ribonuclease H"/>
    <property type="match status" value="1"/>
</dbReference>
<keyword evidence="2" id="KW-1185">Reference proteome</keyword>
<protein>
    <submittedName>
        <fullName evidence="1">Pol polyprotein</fullName>
    </submittedName>
</protein>
<dbReference type="EMBL" id="BMAT01008308">
    <property type="protein sequence ID" value="GFR81950.1"/>
    <property type="molecule type" value="Genomic_DNA"/>
</dbReference>
<proteinExistence type="predicted"/>
<comment type="caution">
    <text evidence="1">The sequence shown here is derived from an EMBL/GenBank/DDBJ whole genome shotgun (WGS) entry which is preliminary data.</text>
</comment>
<dbReference type="GO" id="GO:0003676">
    <property type="term" value="F:nucleic acid binding"/>
    <property type="evidence" value="ECO:0007669"/>
    <property type="project" value="InterPro"/>
</dbReference>
<dbReference type="InterPro" id="IPR012337">
    <property type="entry name" value="RNaseH-like_sf"/>
</dbReference>
<dbReference type="SUPFAM" id="SSF53098">
    <property type="entry name" value="Ribonuclease H-like"/>
    <property type="match status" value="1"/>
</dbReference>
<reference evidence="1 2" key="1">
    <citation type="journal article" date="2021" name="Elife">
        <title>Chloroplast acquisition without the gene transfer in kleptoplastic sea slugs, Plakobranchus ocellatus.</title>
        <authorList>
            <person name="Maeda T."/>
            <person name="Takahashi S."/>
            <person name="Yoshida T."/>
            <person name="Shimamura S."/>
            <person name="Takaki Y."/>
            <person name="Nagai Y."/>
            <person name="Toyoda A."/>
            <person name="Suzuki Y."/>
            <person name="Arimoto A."/>
            <person name="Ishii H."/>
            <person name="Satoh N."/>
            <person name="Nishiyama T."/>
            <person name="Hasebe M."/>
            <person name="Maruyama T."/>
            <person name="Minagawa J."/>
            <person name="Obokata J."/>
            <person name="Shigenobu S."/>
        </authorList>
    </citation>
    <scope>NUCLEOTIDE SEQUENCE [LARGE SCALE GENOMIC DNA]</scope>
</reference>
<organism evidence="1 2">
    <name type="scientific">Elysia marginata</name>
    <dbReference type="NCBI Taxonomy" id="1093978"/>
    <lineage>
        <taxon>Eukaryota</taxon>
        <taxon>Metazoa</taxon>
        <taxon>Spiralia</taxon>
        <taxon>Lophotrochozoa</taxon>
        <taxon>Mollusca</taxon>
        <taxon>Gastropoda</taxon>
        <taxon>Heterobranchia</taxon>
        <taxon>Euthyneura</taxon>
        <taxon>Panpulmonata</taxon>
        <taxon>Sacoglossa</taxon>
        <taxon>Placobranchoidea</taxon>
        <taxon>Plakobranchidae</taxon>
        <taxon>Elysia</taxon>
    </lineage>
</organism>
<dbReference type="Proteomes" id="UP000762676">
    <property type="component" value="Unassembled WGS sequence"/>
</dbReference>
<dbReference type="AlphaFoldDB" id="A0AAV4GBJ0"/>
<gene>
    <name evidence="1" type="ORF">ElyMa_004083900</name>
</gene>
<accession>A0AAV4GBJ0</accession>
<dbReference type="InterPro" id="IPR036397">
    <property type="entry name" value="RNaseH_sf"/>
</dbReference>